<evidence type="ECO:0000313" key="4">
    <source>
        <dbReference type="EMBL" id="TVM31697.1"/>
    </source>
</evidence>
<dbReference type="Proteomes" id="UP000434052">
    <property type="component" value="Unassembled WGS sequence"/>
</dbReference>
<gene>
    <name evidence="3" type="primary">bamE</name>
    <name evidence="4" type="ORF">DQK91_17315</name>
    <name evidence="3" type="ORF">E8L03_20430</name>
</gene>
<dbReference type="Pfam" id="PF04355">
    <property type="entry name" value="BamE"/>
    <property type="match status" value="1"/>
</dbReference>
<keyword evidence="1" id="KW-0732">Signal</keyword>
<dbReference type="InterPro" id="IPR007450">
    <property type="entry name" value="BamE_dom"/>
</dbReference>
<reference evidence="4 5" key="1">
    <citation type="submission" date="2018-06" db="EMBL/GenBank/DDBJ databases">
        <title>Complete genome of Desulfovibrio marinus P48SEP.</title>
        <authorList>
            <person name="Crispim J.S."/>
            <person name="Vidigal P.M.P."/>
            <person name="Silva L.C.F."/>
            <person name="Araujo L.C."/>
            <person name="Laguardia C.N."/>
            <person name="Dias R.S."/>
            <person name="Sousa M.P."/>
            <person name="Paula S.O."/>
            <person name="Silva C."/>
        </authorList>
    </citation>
    <scope>NUCLEOTIDE SEQUENCE [LARGE SCALE GENOMIC DNA]</scope>
    <source>
        <strain evidence="4 5">P48SEP</strain>
    </source>
</reference>
<feature type="signal peptide" evidence="1">
    <location>
        <begin position="1"/>
        <end position="19"/>
    </location>
</feature>
<dbReference type="EMBL" id="CP039543">
    <property type="protein sequence ID" value="QJT11133.1"/>
    <property type="molecule type" value="Genomic_DNA"/>
</dbReference>
<feature type="chain" id="PRO_5030159350" evidence="1">
    <location>
        <begin position="20"/>
        <end position="108"/>
    </location>
</feature>
<evidence type="ECO:0000313" key="3">
    <source>
        <dbReference type="EMBL" id="QJT11133.1"/>
    </source>
</evidence>
<accession>A0A6P1ZDI6</accession>
<keyword evidence="6" id="KW-1185">Reference proteome</keyword>
<dbReference type="GO" id="GO:0019867">
    <property type="term" value="C:outer membrane"/>
    <property type="evidence" value="ECO:0007669"/>
    <property type="project" value="InterPro"/>
</dbReference>
<dbReference type="AlphaFoldDB" id="A0A6P1ZDI6"/>
<dbReference type="SUPFAM" id="SSF55648">
    <property type="entry name" value="beta-lactamase-inhibitor protein, BLIP"/>
    <property type="match status" value="1"/>
</dbReference>
<evidence type="ECO:0000313" key="5">
    <source>
        <dbReference type="Proteomes" id="UP000434052"/>
    </source>
</evidence>
<dbReference type="RefSeq" id="WP_144306655.1">
    <property type="nucleotide sequence ID" value="NZ_CP039543.1"/>
</dbReference>
<dbReference type="InterPro" id="IPR024221">
    <property type="entry name" value="BLIP_dom_sf"/>
</dbReference>
<organism evidence="4 5">
    <name type="scientific">Oceanidesulfovibrio marinus</name>
    <dbReference type="NCBI Taxonomy" id="370038"/>
    <lineage>
        <taxon>Bacteria</taxon>
        <taxon>Pseudomonadati</taxon>
        <taxon>Thermodesulfobacteriota</taxon>
        <taxon>Desulfovibrionia</taxon>
        <taxon>Desulfovibrionales</taxon>
        <taxon>Desulfovibrionaceae</taxon>
        <taxon>Oceanidesulfovibrio</taxon>
    </lineage>
</organism>
<feature type="domain" description="Outer membrane protein assembly factor BamE" evidence="2">
    <location>
        <begin position="38"/>
        <end position="94"/>
    </location>
</feature>
<dbReference type="PROSITE" id="PS51257">
    <property type="entry name" value="PROKAR_LIPOPROTEIN"/>
    <property type="match status" value="1"/>
</dbReference>
<reference evidence="3 6" key="2">
    <citation type="submission" date="2019-04" db="EMBL/GenBank/DDBJ databases">
        <title>Isolation and culture of sulfate reducing bacteria from the cold seep of the South China Sea.</title>
        <authorList>
            <person name="Sun C."/>
            <person name="Liu R."/>
        </authorList>
    </citation>
    <scope>NUCLEOTIDE SEQUENCE [LARGE SCALE GENOMIC DNA]</scope>
    <source>
        <strain evidence="3 6">CS1</strain>
    </source>
</reference>
<name>A0A6P1ZDI6_9BACT</name>
<dbReference type="OrthoDB" id="9997782at2"/>
<evidence type="ECO:0000313" key="6">
    <source>
        <dbReference type="Proteomes" id="UP000503251"/>
    </source>
</evidence>
<evidence type="ECO:0000259" key="2">
    <source>
        <dbReference type="Pfam" id="PF04355"/>
    </source>
</evidence>
<dbReference type="Proteomes" id="UP000503251">
    <property type="component" value="Chromosome"/>
</dbReference>
<evidence type="ECO:0000256" key="1">
    <source>
        <dbReference type="SAM" id="SignalP"/>
    </source>
</evidence>
<dbReference type="EMBL" id="QMIF01000014">
    <property type="protein sequence ID" value="TVM31697.1"/>
    <property type="molecule type" value="Genomic_DNA"/>
</dbReference>
<sequence length="108" mass="11664">MRMVSFVLALALLTGAGLFSGCSEVRPTSPRASMQQGEIPPVQIGMTKQQVVSALGRPSGVKAHGRYEYYCYEVDHYGATGKPAAIFVKHEDNLVVGYGRVNAQDNCD</sequence>
<protein>
    <submittedName>
        <fullName evidence="3">Outer membrane protein assembly factor BamE</fullName>
    </submittedName>
</protein>
<proteinExistence type="predicted"/>